<sequence>MPRVPKADNPLHRAKTPYVAPPAVQEAKTNDEKAFICKWLACQSPAVNDQVGERHEKIHQLNAYTCNVCGGWYPREDALNRHTRKHCQGDPPDARHRTRLGVNTFWENIESLDAAAVQTLITEAQAAKITIWSGKTPGLSFGSTPKADFYVPPALKETKKSIKIKTTTTPSIPLSAPEVESEDEEENEDDAQVITFASPTPAPTDDDPTDSTVDVSPPNTPAATEHEISDHDSDRDYEDDDSSASFEPGLTDDESTCGDCRGCSGADTPVTEFDEEFPRSEFGDGCDAESIDSYAPGPPPSRPVTPQVDLEFDNRDDSEEYGTNDIRSTMGLDDQNPDEIAAPVWLRRKKFSI</sequence>
<organism evidence="1 2">
    <name type="scientific">Pluteus cervinus</name>
    <dbReference type="NCBI Taxonomy" id="181527"/>
    <lineage>
        <taxon>Eukaryota</taxon>
        <taxon>Fungi</taxon>
        <taxon>Dikarya</taxon>
        <taxon>Basidiomycota</taxon>
        <taxon>Agaricomycotina</taxon>
        <taxon>Agaricomycetes</taxon>
        <taxon>Agaricomycetidae</taxon>
        <taxon>Agaricales</taxon>
        <taxon>Pluteineae</taxon>
        <taxon>Pluteaceae</taxon>
        <taxon>Pluteus</taxon>
    </lineage>
</organism>
<reference evidence="1 2" key="1">
    <citation type="journal article" date="2019" name="Nat. Ecol. Evol.">
        <title>Megaphylogeny resolves global patterns of mushroom evolution.</title>
        <authorList>
            <person name="Varga T."/>
            <person name="Krizsan K."/>
            <person name="Foldi C."/>
            <person name="Dima B."/>
            <person name="Sanchez-Garcia M."/>
            <person name="Sanchez-Ramirez S."/>
            <person name="Szollosi G.J."/>
            <person name="Szarkandi J.G."/>
            <person name="Papp V."/>
            <person name="Albert L."/>
            <person name="Andreopoulos W."/>
            <person name="Angelini C."/>
            <person name="Antonin V."/>
            <person name="Barry K.W."/>
            <person name="Bougher N.L."/>
            <person name="Buchanan P."/>
            <person name="Buyck B."/>
            <person name="Bense V."/>
            <person name="Catcheside P."/>
            <person name="Chovatia M."/>
            <person name="Cooper J."/>
            <person name="Damon W."/>
            <person name="Desjardin D."/>
            <person name="Finy P."/>
            <person name="Geml J."/>
            <person name="Haridas S."/>
            <person name="Hughes K."/>
            <person name="Justo A."/>
            <person name="Karasinski D."/>
            <person name="Kautmanova I."/>
            <person name="Kiss B."/>
            <person name="Kocsube S."/>
            <person name="Kotiranta H."/>
            <person name="LaButti K.M."/>
            <person name="Lechner B.E."/>
            <person name="Liimatainen K."/>
            <person name="Lipzen A."/>
            <person name="Lukacs Z."/>
            <person name="Mihaltcheva S."/>
            <person name="Morgado L.N."/>
            <person name="Niskanen T."/>
            <person name="Noordeloos M.E."/>
            <person name="Ohm R.A."/>
            <person name="Ortiz-Santana B."/>
            <person name="Ovrebo C."/>
            <person name="Racz N."/>
            <person name="Riley R."/>
            <person name="Savchenko A."/>
            <person name="Shiryaev A."/>
            <person name="Soop K."/>
            <person name="Spirin V."/>
            <person name="Szebenyi C."/>
            <person name="Tomsovsky M."/>
            <person name="Tulloss R.E."/>
            <person name="Uehling J."/>
            <person name="Grigoriev I.V."/>
            <person name="Vagvolgyi C."/>
            <person name="Papp T."/>
            <person name="Martin F.M."/>
            <person name="Miettinen O."/>
            <person name="Hibbett D.S."/>
            <person name="Nagy L.G."/>
        </authorList>
    </citation>
    <scope>NUCLEOTIDE SEQUENCE [LARGE SCALE GENOMIC DNA]</scope>
    <source>
        <strain evidence="1 2">NL-1719</strain>
    </source>
</reference>
<protein>
    <submittedName>
        <fullName evidence="1">Uncharacterized protein</fullName>
    </submittedName>
</protein>
<evidence type="ECO:0000313" key="2">
    <source>
        <dbReference type="Proteomes" id="UP000308600"/>
    </source>
</evidence>
<proteinExistence type="predicted"/>
<dbReference type="EMBL" id="ML208503">
    <property type="protein sequence ID" value="TFK63814.1"/>
    <property type="molecule type" value="Genomic_DNA"/>
</dbReference>
<evidence type="ECO:0000313" key="1">
    <source>
        <dbReference type="EMBL" id="TFK63814.1"/>
    </source>
</evidence>
<accession>A0ACD3AES5</accession>
<dbReference type="Proteomes" id="UP000308600">
    <property type="component" value="Unassembled WGS sequence"/>
</dbReference>
<name>A0ACD3AES5_9AGAR</name>
<keyword evidence="2" id="KW-1185">Reference proteome</keyword>
<gene>
    <name evidence="1" type="ORF">BDN72DRAFT_299937</name>
</gene>